<dbReference type="Proteomes" id="UP000735874">
    <property type="component" value="Unassembled WGS sequence"/>
</dbReference>
<evidence type="ECO:0000313" key="9">
    <source>
        <dbReference type="EMBL" id="RAW22617.1"/>
    </source>
</evidence>
<reference evidence="9 10" key="1">
    <citation type="submission" date="2018-01" db="EMBL/GenBank/DDBJ databases">
        <title>Draft genome of the strawberry crown rot pathogen Phytophthora cactorum.</title>
        <authorList>
            <person name="Armitage A.D."/>
            <person name="Lysoe E."/>
            <person name="Nellist C.F."/>
            <person name="Harrison R.J."/>
            <person name="Brurberg M.B."/>
        </authorList>
    </citation>
    <scope>NUCLEOTIDE SEQUENCE [LARGE SCALE GENOMIC DNA]</scope>
    <source>
        <strain evidence="9 10">10300</strain>
    </source>
</reference>
<dbReference type="PANTHER" id="PTHR47751">
    <property type="entry name" value="SUPERFAMILY HYDROLASE, PUTATIVE (AFU_ORTHOLOGUE AFUA_2G16580)-RELATED"/>
    <property type="match status" value="1"/>
</dbReference>
<dbReference type="InterPro" id="IPR051411">
    <property type="entry name" value="Polyketide_trans_af380"/>
</dbReference>
<proteinExistence type="inferred from homology"/>
<reference evidence="3" key="2">
    <citation type="submission" date="2018-10" db="EMBL/GenBank/DDBJ databases">
        <title>Effector identification in a new, highly contiguous assembly of the strawberry crown rot pathogen Phytophthora cactorum.</title>
        <authorList>
            <person name="Armitage A.D."/>
            <person name="Nellist C.F."/>
            <person name="Bates H."/>
            <person name="Vickerstaff R.J."/>
            <person name="Harrison R.J."/>
        </authorList>
    </citation>
    <scope>NUCLEOTIDE SEQUENCE</scope>
    <source>
        <strain evidence="3">15-7</strain>
        <strain evidence="4">4032</strain>
        <strain evidence="5">4040</strain>
        <strain evidence="6">P415</strain>
        <strain evidence="7">P421</strain>
    </source>
</reference>
<dbReference type="Proteomes" id="UP000688947">
    <property type="component" value="Unassembled WGS sequence"/>
</dbReference>
<feature type="domain" description="Dienelactone hydrolase" evidence="2">
    <location>
        <begin position="30"/>
        <end position="149"/>
    </location>
</feature>
<reference evidence="8" key="3">
    <citation type="submission" date="2021-01" db="EMBL/GenBank/DDBJ databases">
        <title>Phytophthora aleatoria, a newly-described species from Pinus radiata is distinct from Phytophthora cactorum isolates based on comparative genomics.</title>
        <authorList>
            <person name="Mcdougal R."/>
            <person name="Panda P."/>
            <person name="Williams N."/>
            <person name="Studholme D.J."/>
        </authorList>
    </citation>
    <scope>NUCLEOTIDE SEQUENCE</scope>
    <source>
        <strain evidence="8">NZFS 3830</strain>
    </source>
</reference>
<comment type="caution">
    <text evidence="9">The sequence shown here is derived from an EMBL/GenBank/DDBJ whole genome shotgun (WGS) entry which is preliminary data.</text>
</comment>
<evidence type="ECO:0000313" key="7">
    <source>
        <dbReference type="EMBL" id="KAG3203455.1"/>
    </source>
</evidence>
<dbReference type="InterPro" id="IPR029058">
    <property type="entry name" value="AB_hydrolase_fold"/>
</dbReference>
<comment type="similarity">
    <text evidence="1">Belongs to the polyketide transferase af380 family.</text>
</comment>
<dbReference type="Proteomes" id="UP000760860">
    <property type="component" value="Unassembled WGS sequence"/>
</dbReference>
<evidence type="ECO:0000313" key="3">
    <source>
        <dbReference type="EMBL" id="KAG2815737.1"/>
    </source>
</evidence>
<dbReference type="Gene3D" id="1.10.10.800">
    <property type="match status" value="1"/>
</dbReference>
<name>A0A329RD53_9STRA</name>
<sequence length="319" mass="34971">MSSGANNFYVSDSVTVKPITFQNQFRMKIAANLYTPNNLDSNSKAPAIIVGHPMGAVKEQSANLYATKTAEQGFVAVSIDLSFWGGSDGEPRNAVLPDIYAETFSAAVDYLGQQSFVDRERIGAIGICGSGSFAISAAKIDSRIKAIVTVSMFDMGAAARTFQSPKQCKITIAEASQQRWVEAAGGEIRYTGGTIHELTADTHPIQREFYDFYRTPRGEFTPEGTSPDLTTHPTFSSNVRFLNFYPFNDIETISPRPLLLVSGDQASSRAFSEDAYARAAEPKELLWVEGAGHVDLYDRTDLIPFDKIAHFFKKSLGMK</sequence>
<evidence type="ECO:0000259" key="2">
    <source>
        <dbReference type="Pfam" id="PF01738"/>
    </source>
</evidence>
<dbReference type="PANTHER" id="PTHR47751:SF1">
    <property type="entry name" value="SUPERFAMILY HYDROLASE, PUTATIVE (AFU_ORTHOLOGUE AFUA_2G16580)-RELATED"/>
    <property type="match status" value="1"/>
</dbReference>
<organism evidence="9 10">
    <name type="scientific">Phytophthora cactorum</name>
    <dbReference type="NCBI Taxonomy" id="29920"/>
    <lineage>
        <taxon>Eukaryota</taxon>
        <taxon>Sar</taxon>
        <taxon>Stramenopiles</taxon>
        <taxon>Oomycota</taxon>
        <taxon>Peronosporomycetes</taxon>
        <taxon>Peronosporales</taxon>
        <taxon>Peronosporaceae</taxon>
        <taxon>Phytophthora</taxon>
    </lineage>
</organism>
<dbReference type="EMBL" id="RCMI01002156">
    <property type="protein sequence ID" value="KAG2878324.1"/>
    <property type="molecule type" value="Genomic_DNA"/>
</dbReference>
<dbReference type="Pfam" id="PF01738">
    <property type="entry name" value="DLH"/>
    <property type="match status" value="1"/>
</dbReference>
<evidence type="ECO:0000313" key="6">
    <source>
        <dbReference type="EMBL" id="KAG2959024.1"/>
    </source>
</evidence>
<dbReference type="EMBL" id="RCMG01002037">
    <property type="protein sequence ID" value="KAG2815737.1"/>
    <property type="molecule type" value="Genomic_DNA"/>
</dbReference>
<dbReference type="SUPFAM" id="SSF53474">
    <property type="entry name" value="alpha/beta-Hydrolases"/>
    <property type="match status" value="1"/>
</dbReference>
<dbReference type="EMBL" id="RCML01002097">
    <property type="protein sequence ID" value="KAG2959024.1"/>
    <property type="molecule type" value="Genomic_DNA"/>
</dbReference>
<dbReference type="EMBL" id="RCMV01002288">
    <property type="protein sequence ID" value="KAG3203455.1"/>
    <property type="molecule type" value="Genomic_DNA"/>
</dbReference>
<dbReference type="OrthoDB" id="109316at2759"/>
<gene>
    <name evidence="8" type="ORF">JG687_00018328</name>
    <name evidence="9" type="ORF">PC110_g20941</name>
    <name evidence="3" type="ORF">PC113_g23174</name>
    <name evidence="4" type="ORF">PC115_g23105</name>
    <name evidence="5" type="ORF">PC117_g25818</name>
    <name evidence="6" type="ORF">PC118_g23228</name>
    <name evidence="7" type="ORF">PC129_g22869</name>
</gene>
<evidence type="ECO:0000313" key="8">
    <source>
        <dbReference type="EMBL" id="KAG6943639.1"/>
    </source>
</evidence>
<keyword evidence="10" id="KW-1185">Reference proteome</keyword>
<dbReference type="InterPro" id="IPR002925">
    <property type="entry name" value="Dienelactn_hydro"/>
</dbReference>
<evidence type="ECO:0000313" key="10">
    <source>
        <dbReference type="Proteomes" id="UP000251314"/>
    </source>
</evidence>
<dbReference type="Proteomes" id="UP000736787">
    <property type="component" value="Unassembled WGS sequence"/>
</dbReference>
<dbReference type="Proteomes" id="UP000774804">
    <property type="component" value="Unassembled WGS sequence"/>
</dbReference>
<evidence type="ECO:0000256" key="1">
    <source>
        <dbReference type="ARBA" id="ARBA00029464"/>
    </source>
</evidence>
<dbReference type="EMBL" id="RCMK01002127">
    <property type="protein sequence ID" value="KAG2884490.1"/>
    <property type="molecule type" value="Genomic_DNA"/>
</dbReference>
<dbReference type="STRING" id="29920.A0A329RD53"/>
<protein>
    <recommendedName>
        <fullName evidence="2">Dienelactone hydrolase domain-containing protein</fullName>
    </recommendedName>
</protein>
<accession>A0A329RD53</accession>
<dbReference type="AlphaFoldDB" id="A0A329RD53"/>
<dbReference type="EMBL" id="JAENGZ010002469">
    <property type="protein sequence ID" value="KAG6943639.1"/>
    <property type="molecule type" value="Genomic_DNA"/>
</dbReference>
<evidence type="ECO:0000313" key="5">
    <source>
        <dbReference type="EMBL" id="KAG2884490.1"/>
    </source>
</evidence>
<dbReference type="Gene3D" id="3.40.50.1820">
    <property type="entry name" value="alpha/beta hydrolase"/>
    <property type="match status" value="1"/>
</dbReference>
<dbReference type="EMBL" id="MJFZ01001257">
    <property type="protein sequence ID" value="RAW22617.1"/>
    <property type="molecule type" value="Genomic_DNA"/>
</dbReference>
<dbReference type="Proteomes" id="UP000251314">
    <property type="component" value="Unassembled WGS sequence"/>
</dbReference>
<dbReference type="Proteomes" id="UP000697107">
    <property type="component" value="Unassembled WGS sequence"/>
</dbReference>
<dbReference type="GO" id="GO:0016787">
    <property type="term" value="F:hydrolase activity"/>
    <property type="evidence" value="ECO:0007669"/>
    <property type="project" value="InterPro"/>
</dbReference>
<dbReference type="VEuPathDB" id="FungiDB:PC110_g20941"/>
<evidence type="ECO:0000313" key="4">
    <source>
        <dbReference type="EMBL" id="KAG2878324.1"/>
    </source>
</evidence>